<organism evidence="2 3">
    <name type="scientific">Mahella australiensis (strain DSM 15567 / CIP 107919 / 50-1 BON)</name>
    <dbReference type="NCBI Taxonomy" id="697281"/>
    <lineage>
        <taxon>Bacteria</taxon>
        <taxon>Bacillati</taxon>
        <taxon>Bacillota</taxon>
        <taxon>Clostridia</taxon>
        <taxon>Thermoanaerobacterales</taxon>
        <taxon>Thermoanaerobacterales Family IV. Incertae Sedis</taxon>
        <taxon>Mahella</taxon>
    </lineage>
</organism>
<proteinExistence type="predicted"/>
<dbReference type="AlphaFoldDB" id="F3ZXW3"/>
<feature type="transmembrane region" description="Helical" evidence="1">
    <location>
        <begin position="227"/>
        <end position="246"/>
    </location>
</feature>
<dbReference type="RefSeq" id="WP_013781062.1">
    <property type="nucleotide sequence ID" value="NC_015520.1"/>
</dbReference>
<dbReference type="eggNOG" id="ENOG5032E5U">
    <property type="taxonomic scope" value="Bacteria"/>
</dbReference>
<keyword evidence="1" id="KW-0812">Transmembrane</keyword>
<reference evidence="3" key="1">
    <citation type="submission" date="2010-11" db="EMBL/GenBank/DDBJ databases">
        <title>The complete genome of Mahella australiensis DSM 15567.</title>
        <authorList>
            <consortium name="US DOE Joint Genome Institute (JGI-PGF)"/>
            <person name="Lucas S."/>
            <person name="Copeland A."/>
            <person name="Lapidus A."/>
            <person name="Bruce D."/>
            <person name="Goodwin L."/>
            <person name="Pitluck S."/>
            <person name="Kyrpides N."/>
            <person name="Mavromatis K."/>
            <person name="Pagani I."/>
            <person name="Ivanova N."/>
            <person name="Teshima H."/>
            <person name="Brettin T."/>
            <person name="Detter J.C."/>
            <person name="Han C."/>
            <person name="Tapia R."/>
            <person name="Land M."/>
            <person name="Hauser L."/>
            <person name="Markowitz V."/>
            <person name="Cheng J.-F."/>
            <person name="Hugenholtz P."/>
            <person name="Woyke T."/>
            <person name="Wu D."/>
            <person name="Spring S."/>
            <person name="Pukall R."/>
            <person name="Steenblock K."/>
            <person name="Schneider S."/>
            <person name="Klenk H.-P."/>
            <person name="Eisen J.A."/>
        </authorList>
    </citation>
    <scope>NUCLEOTIDE SEQUENCE [LARGE SCALE GENOMIC DNA]</scope>
    <source>
        <strain evidence="3">DSM 15567 / CIP 107919 / 50-1 BON</strain>
    </source>
</reference>
<feature type="transmembrane region" description="Helical" evidence="1">
    <location>
        <begin position="150"/>
        <end position="178"/>
    </location>
</feature>
<evidence type="ECO:0000256" key="1">
    <source>
        <dbReference type="SAM" id="Phobius"/>
    </source>
</evidence>
<dbReference type="HOGENOM" id="CLU_1080974_0_0_9"/>
<evidence type="ECO:0008006" key="4">
    <source>
        <dbReference type="Google" id="ProtNLM"/>
    </source>
</evidence>
<evidence type="ECO:0000313" key="2">
    <source>
        <dbReference type="EMBL" id="AEE96633.1"/>
    </source>
</evidence>
<feature type="transmembrane region" description="Helical" evidence="1">
    <location>
        <begin position="12"/>
        <end position="40"/>
    </location>
</feature>
<dbReference type="EMBL" id="CP002360">
    <property type="protein sequence ID" value="AEE96633.1"/>
    <property type="molecule type" value="Genomic_DNA"/>
</dbReference>
<keyword evidence="1" id="KW-0472">Membrane</keyword>
<keyword evidence="3" id="KW-1185">Reference proteome</keyword>
<evidence type="ECO:0000313" key="3">
    <source>
        <dbReference type="Proteomes" id="UP000008457"/>
    </source>
</evidence>
<accession>F3ZXW3</accession>
<dbReference type="Proteomes" id="UP000008457">
    <property type="component" value="Chromosome"/>
</dbReference>
<protein>
    <recommendedName>
        <fullName evidence="4">ABC-2 family transporter protein</fullName>
    </recommendedName>
</protein>
<keyword evidence="1" id="KW-1133">Transmembrane helix</keyword>
<gene>
    <name evidence="2" type="ordered locus">Mahau_1441</name>
</gene>
<feature type="transmembrane region" description="Helical" evidence="1">
    <location>
        <begin position="46"/>
        <end position="70"/>
    </location>
</feature>
<feature type="transmembrane region" description="Helical" evidence="1">
    <location>
        <begin position="185"/>
        <end position="207"/>
    </location>
</feature>
<dbReference type="STRING" id="697281.Mahau_1441"/>
<name>F3ZXW3_MAHA5</name>
<feature type="transmembrane region" description="Helical" evidence="1">
    <location>
        <begin position="106"/>
        <end position="130"/>
    </location>
</feature>
<sequence>MKLFISLMKADLYRAILSFNFIISVAFIIFVMFISCSGFITDTADVMYLLGHALTGSGSTLFVLCIAPILPYGMSFASDTEDKATFFWVIRTGVKKYAISKFISSIIAGFLSVCIGIVIFSLLMSVFFPLFNQISSGDSYIALLENNKPIMYILVIAVHYSLSAALFAGGAIAVSAFISNKFSVIAAPIVIYFVLMRLVTHASIPVFFKPDFLVQSIYPNVSPLEAFLYKLMPVIVLLGILLFVTVKQIKRRIETS</sequence>
<reference evidence="2 3" key="2">
    <citation type="journal article" date="2011" name="Stand. Genomic Sci.">
        <title>Complete genome sequence of Mahella australiensis type strain (50-1 BON).</title>
        <authorList>
            <person name="Sikorski J."/>
            <person name="Teshima H."/>
            <person name="Nolan M."/>
            <person name="Lucas S."/>
            <person name="Hammon N."/>
            <person name="Deshpande S."/>
            <person name="Cheng J.F."/>
            <person name="Pitluck S."/>
            <person name="Liolios K."/>
            <person name="Pagani I."/>
            <person name="Ivanova N."/>
            <person name="Huntemann M."/>
            <person name="Mavromatis K."/>
            <person name="Ovchinikova G."/>
            <person name="Pati A."/>
            <person name="Tapia R."/>
            <person name="Han C."/>
            <person name="Goodwin L."/>
            <person name="Chen A."/>
            <person name="Palaniappan K."/>
            <person name="Land M."/>
            <person name="Hauser L."/>
            <person name="Ngatchou-Djao O.D."/>
            <person name="Rohde M."/>
            <person name="Pukall R."/>
            <person name="Spring S."/>
            <person name="Abt B."/>
            <person name="Goker M."/>
            <person name="Detter J.C."/>
            <person name="Woyke T."/>
            <person name="Bristow J."/>
            <person name="Markowitz V."/>
            <person name="Hugenholtz P."/>
            <person name="Eisen J.A."/>
            <person name="Kyrpides N.C."/>
            <person name="Klenk H.P."/>
            <person name="Lapidus A."/>
        </authorList>
    </citation>
    <scope>NUCLEOTIDE SEQUENCE [LARGE SCALE GENOMIC DNA]</scope>
    <source>
        <strain evidence="3">DSM 15567 / CIP 107919 / 50-1 BON</strain>
    </source>
</reference>
<dbReference type="KEGG" id="mas:Mahau_1441"/>